<dbReference type="Proteomes" id="UP000004016">
    <property type="component" value="Unassembled WGS sequence"/>
</dbReference>
<dbReference type="EMBL" id="AAXB02000001">
    <property type="protein sequence ID" value="EDM64422.1"/>
    <property type="molecule type" value="Genomic_DNA"/>
</dbReference>
<accession>A6BDA5</accession>
<dbReference type="AlphaFoldDB" id="A6BDA5"/>
<organism evidence="1 2">
    <name type="scientific">Dorea longicatena DSM 13814</name>
    <dbReference type="NCBI Taxonomy" id="411462"/>
    <lineage>
        <taxon>Bacteria</taxon>
        <taxon>Bacillati</taxon>
        <taxon>Bacillota</taxon>
        <taxon>Clostridia</taxon>
        <taxon>Lachnospirales</taxon>
        <taxon>Lachnospiraceae</taxon>
        <taxon>Dorea</taxon>
    </lineage>
</organism>
<reference evidence="1 2" key="2">
    <citation type="submission" date="2007-04" db="EMBL/GenBank/DDBJ databases">
        <title>Draft genome sequence of Dorea longicatena (DSM 13814).</title>
        <authorList>
            <person name="Sudarsanam P."/>
            <person name="Ley R."/>
            <person name="Guruge J."/>
            <person name="Turnbaugh P.J."/>
            <person name="Mahowald M."/>
            <person name="Liep D."/>
            <person name="Gordon J."/>
        </authorList>
    </citation>
    <scope>NUCLEOTIDE SEQUENCE [LARGE SCALE GENOMIC DNA]</scope>
    <source>
        <strain evidence="1 2">DSM 13814</strain>
    </source>
</reference>
<proteinExistence type="predicted"/>
<comment type="caution">
    <text evidence="1">The sequence shown here is derived from an EMBL/GenBank/DDBJ whole genome shotgun (WGS) entry which is preliminary data.</text>
</comment>
<protein>
    <submittedName>
        <fullName evidence="1">Uncharacterized protein</fullName>
    </submittedName>
</protein>
<evidence type="ECO:0000313" key="1">
    <source>
        <dbReference type="EMBL" id="EDM64422.1"/>
    </source>
</evidence>
<sequence>MSIWIKTDKENVDCRTDIDSETMNTRGEQKNENIIR</sequence>
<evidence type="ECO:0000313" key="2">
    <source>
        <dbReference type="Proteomes" id="UP000004016"/>
    </source>
</evidence>
<dbReference type="HOGENOM" id="CLU_3355861_0_0_9"/>
<reference evidence="1 2" key="1">
    <citation type="submission" date="2007-03" db="EMBL/GenBank/DDBJ databases">
        <authorList>
            <person name="Fulton L."/>
            <person name="Clifton S."/>
            <person name="Fulton B."/>
            <person name="Xu J."/>
            <person name="Minx P."/>
            <person name="Pepin K.H."/>
            <person name="Johnson M."/>
            <person name="Thiruvilangam P."/>
            <person name="Bhonagiri V."/>
            <person name="Nash W.E."/>
            <person name="Mardis E.R."/>
            <person name="Wilson R.K."/>
        </authorList>
    </citation>
    <scope>NUCLEOTIDE SEQUENCE [LARGE SCALE GENOMIC DNA]</scope>
    <source>
        <strain evidence="1 2">DSM 13814</strain>
    </source>
</reference>
<name>A6BDA5_9FIRM</name>
<gene>
    <name evidence="1" type="ORF">DORLON_00268</name>
</gene>